<dbReference type="EMBL" id="JABFTP020000103">
    <property type="protein sequence ID" value="KAL3277407.1"/>
    <property type="molecule type" value="Genomic_DNA"/>
</dbReference>
<accession>A0ABD2NGC4</accession>
<comment type="subcellular location">
    <subcellularLocation>
        <location evidence="1">Nucleus</location>
    </subcellularLocation>
</comment>
<protein>
    <recommendedName>
        <fullName evidence="7">BZIP domain-containing protein</fullName>
    </recommendedName>
</protein>
<gene>
    <name evidence="8" type="ORF">HHI36_012756</name>
</gene>
<dbReference type="CDD" id="cd14695">
    <property type="entry name" value="bZIP_HLF"/>
    <property type="match status" value="1"/>
</dbReference>
<sequence length="161" mass="18722">MPTVCPLSSMIPDEAMCINQEKPDVSSLSVPFLPSPSFFGYPQHLHFLNKEQIGPRGISPSCSSLSNSLRRQRGEKKPIPEDLKDDKYFERRKRNNQAAKKSRDARKMREDQVSKNYVTFYKCYLTEKYKHLENCSNISASHFTLYKNNIDSDFTIRSEYI</sequence>
<feature type="compositionally biased region" description="Basic and acidic residues" evidence="6">
    <location>
        <begin position="75"/>
        <end position="89"/>
    </location>
</feature>
<dbReference type="Gene3D" id="1.20.5.170">
    <property type="match status" value="1"/>
</dbReference>
<name>A0ABD2NGC4_9CUCU</name>
<feature type="domain" description="BZIP" evidence="7">
    <location>
        <begin position="84"/>
        <end position="115"/>
    </location>
</feature>
<feature type="compositionally biased region" description="Low complexity" evidence="6">
    <location>
        <begin position="59"/>
        <end position="68"/>
    </location>
</feature>
<keyword evidence="5" id="KW-0539">Nucleus</keyword>
<keyword evidence="3" id="KW-0238">DNA-binding</keyword>
<dbReference type="InterPro" id="IPR040223">
    <property type="entry name" value="PAR_bZIP"/>
</dbReference>
<dbReference type="GO" id="GO:0003677">
    <property type="term" value="F:DNA binding"/>
    <property type="evidence" value="ECO:0007669"/>
    <property type="project" value="UniProtKB-KW"/>
</dbReference>
<dbReference type="InterPro" id="IPR004827">
    <property type="entry name" value="bZIP"/>
</dbReference>
<evidence type="ECO:0000256" key="5">
    <source>
        <dbReference type="ARBA" id="ARBA00023242"/>
    </source>
</evidence>
<dbReference type="Pfam" id="PF07716">
    <property type="entry name" value="bZIP_2"/>
    <property type="match status" value="1"/>
</dbReference>
<evidence type="ECO:0000256" key="6">
    <source>
        <dbReference type="SAM" id="MobiDB-lite"/>
    </source>
</evidence>
<organism evidence="8 9">
    <name type="scientific">Cryptolaemus montrouzieri</name>
    <dbReference type="NCBI Taxonomy" id="559131"/>
    <lineage>
        <taxon>Eukaryota</taxon>
        <taxon>Metazoa</taxon>
        <taxon>Ecdysozoa</taxon>
        <taxon>Arthropoda</taxon>
        <taxon>Hexapoda</taxon>
        <taxon>Insecta</taxon>
        <taxon>Pterygota</taxon>
        <taxon>Neoptera</taxon>
        <taxon>Endopterygota</taxon>
        <taxon>Coleoptera</taxon>
        <taxon>Polyphaga</taxon>
        <taxon>Cucujiformia</taxon>
        <taxon>Coccinelloidea</taxon>
        <taxon>Coccinellidae</taxon>
        <taxon>Scymninae</taxon>
        <taxon>Scymnini</taxon>
        <taxon>Cryptolaemus</taxon>
    </lineage>
</organism>
<evidence type="ECO:0000256" key="3">
    <source>
        <dbReference type="ARBA" id="ARBA00023125"/>
    </source>
</evidence>
<dbReference type="GO" id="GO:0005634">
    <property type="term" value="C:nucleus"/>
    <property type="evidence" value="ECO:0007669"/>
    <property type="project" value="UniProtKB-SubCell"/>
</dbReference>
<evidence type="ECO:0000259" key="7">
    <source>
        <dbReference type="Pfam" id="PF07716"/>
    </source>
</evidence>
<evidence type="ECO:0000313" key="8">
    <source>
        <dbReference type="EMBL" id="KAL3277407.1"/>
    </source>
</evidence>
<evidence type="ECO:0000256" key="4">
    <source>
        <dbReference type="ARBA" id="ARBA00023163"/>
    </source>
</evidence>
<keyword evidence="9" id="KW-1185">Reference proteome</keyword>
<feature type="region of interest" description="Disordered" evidence="6">
    <location>
        <begin position="58"/>
        <end position="108"/>
    </location>
</feature>
<dbReference type="PANTHER" id="PTHR11988">
    <property type="entry name" value="THYROTROPH EMBRYONIC FACTOR RELATED"/>
    <property type="match status" value="1"/>
</dbReference>
<dbReference type="PANTHER" id="PTHR11988:SF55">
    <property type="entry name" value="BZIP DOMAIN-CONTAINING PROTEIN"/>
    <property type="match status" value="1"/>
</dbReference>
<proteinExistence type="predicted"/>
<dbReference type="InterPro" id="IPR046347">
    <property type="entry name" value="bZIP_sf"/>
</dbReference>
<comment type="caution">
    <text evidence="8">The sequence shown here is derived from an EMBL/GenBank/DDBJ whole genome shotgun (WGS) entry which is preliminary data.</text>
</comment>
<dbReference type="Proteomes" id="UP001516400">
    <property type="component" value="Unassembled WGS sequence"/>
</dbReference>
<evidence type="ECO:0000256" key="2">
    <source>
        <dbReference type="ARBA" id="ARBA00023015"/>
    </source>
</evidence>
<evidence type="ECO:0000313" key="9">
    <source>
        <dbReference type="Proteomes" id="UP001516400"/>
    </source>
</evidence>
<evidence type="ECO:0000256" key="1">
    <source>
        <dbReference type="ARBA" id="ARBA00004123"/>
    </source>
</evidence>
<keyword evidence="4" id="KW-0804">Transcription</keyword>
<dbReference type="SUPFAM" id="SSF57959">
    <property type="entry name" value="Leucine zipper domain"/>
    <property type="match status" value="1"/>
</dbReference>
<dbReference type="AlphaFoldDB" id="A0ABD2NGC4"/>
<keyword evidence="2" id="KW-0805">Transcription regulation</keyword>
<reference evidence="8 9" key="1">
    <citation type="journal article" date="2021" name="BMC Biol.">
        <title>Horizontally acquired antibacterial genes associated with adaptive radiation of ladybird beetles.</title>
        <authorList>
            <person name="Li H.S."/>
            <person name="Tang X.F."/>
            <person name="Huang Y.H."/>
            <person name="Xu Z.Y."/>
            <person name="Chen M.L."/>
            <person name="Du X.Y."/>
            <person name="Qiu B.Y."/>
            <person name="Chen P.T."/>
            <person name="Zhang W."/>
            <person name="Slipinski A."/>
            <person name="Escalona H.E."/>
            <person name="Waterhouse R.M."/>
            <person name="Zwick A."/>
            <person name="Pang H."/>
        </authorList>
    </citation>
    <scope>NUCLEOTIDE SEQUENCE [LARGE SCALE GENOMIC DNA]</scope>
    <source>
        <strain evidence="8">SYSU2018</strain>
    </source>
</reference>